<evidence type="ECO:0000313" key="3">
    <source>
        <dbReference type="EMBL" id="KAF2003330.1"/>
    </source>
</evidence>
<evidence type="ECO:0000256" key="1">
    <source>
        <dbReference type="SAM" id="MobiDB-lite"/>
    </source>
</evidence>
<feature type="chain" id="PRO_5025521483" description="Extracellular membrane protein CFEM domain-containing protein" evidence="2">
    <location>
        <begin position="21"/>
        <end position="274"/>
    </location>
</feature>
<keyword evidence="2" id="KW-0732">Signal</keyword>
<protein>
    <recommendedName>
        <fullName evidence="5">Extracellular membrane protein CFEM domain-containing protein</fullName>
    </recommendedName>
</protein>
<feature type="compositionally biased region" description="Polar residues" evidence="1">
    <location>
        <begin position="241"/>
        <end position="251"/>
    </location>
</feature>
<feature type="region of interest" description="Disordered" evidence="1">
    <location>
        <begin position="113"/>
        <end position="140"/>
    </location>
</feature>
<gene>
    <name evidence="3" type="ORF">P154DRAFT_103709</name>
</gene>
<evidence type="ECO:0000256" key="2">
    <source>
        <dbReference type="SAM" id="SignalP"/>
    </source>
</evidence>
<reference evidence="3" key="1">
    <citation type="journal article" date="2020" name="Stud. Mycol.">
        <title>101 Dothideomycetes genomes: a test case for predicting lifestyles and emergence of pathogens.</title>
        <authorList>
            <person name="Haridas S."/>
            <person name="Albert R."/>
            <person name="Binder M."/>
            <person name="Bloem J."/>
            <person name="Labutti K."/>
            <person name="Salamov A."/>
            <person name="Andreopoulos B."/>
            <person name="Baker S."/>
            <person name="Barry K."/>
            <person name="Bills G."/>
            <person name="Bluhm B."/>
            <person name="Cannon C."/>
            <person name="Castanera R."/>
            <person name="Culley D."/>
            <person name="Daum C."/>
            <person name="Ezra D."/>
            <person name="Gonzalez J."/>
            <person name="Henrissat B."/>
            <person name="Kuo A."/>
            <person name="Liang C."/>
            <person name="Lipzen A."/>
            <person name="Lutzoni F."/>
            <person name="Magnuson J."/>
            <person name="Mondo S."/>
            <person name="Nolan M."/>
            <person name="Ohm R."/>
            <person name="Pangilinan J."/>
            <person name="Park H.-J."/>
            <person name="Ramirez L."/>
            <person name="Alfaro M."/>
            <person name="Sun H."/>
            <person name="Tritt A."/>
            <person name="Yoshinaga Y."/>
            <person name="Zwiers L.-H."/>
            <person name="Turgeon B."/>
            <person name="Goodwin S."/>
            <person name="Spatafora J."/>
            <person name="Crous P."/>
            <person name="Grigoriev I."/>
        </authorList>
    </citation>
    <scope>NUCLEOTIDE SEQUENCE</scope>
    <source>
        <strain evidence="3">CBS 123094</strain>
    </source>
</reference>
<dbReference type="Proteomes" id="UP000799779">
    <property type="component" value="Unassembled WGS sequence"/>
</dbReference>
<name>A0A6A5WMY2_9PLEO</name>
<proteinExistence type="predicted"/>
<evidence type="ECO:0008006" key="5">
    <source>
        <dbReference type="Google" id="ProtNLM"/>
    </source>
</evidence>
<feature type="compositionally biased region" description="Low complexity" evidence="1">
    <location>
        <begin position="191"/>
        <end position="209"/>
    </location>
</feature>
<evidence type="ECO:0000313" key="4">
    <source>
        <dbReference type="Proteomes" id="UP000799779"/>
    </source>
</evidence>
<dbReference type="AlphaFoldDB" id="A0A6A5WMY2"/>
<sequence>MLSSVFHLLVLALGLVAAHGFDWIDGQPDCMQECLSETRDGCDSAECVCDAAQDDSYLIDTMSCAASKCEDTQAWYLKMSFIYPLQTYCFAVGNEVPEEIISSACEAASGTTTETSAPFTTHKVQHSQKSESPKTNGGHQLTKFITTTMTQTKTDDNGNTLQIIIPFVMGPSTTSYGKPITSTLDGKDDSSTPPASSSSAAAASPSSTPQVTPLASTQPPQGQVASSTTSSTKAQQTSKSNGSPFENMQAGASQWSVPRALIGMGVLAGGFMLL</sequence>
<organism evidence="3 4">
    <name type="scientific">Amniculicola lignicola CBS 123094</name>
    <dbReference type="NCBI Taxonomy" id="1392246"/>
    <lineage>
        <taxon>Eukaryota</taxon>
        <taxon>Fungi</taxon>
        <taxon>Dikarya</taxon>
        <taxon>Ascomycota</taxon>
        <taxon>Pezizomycotina</taxon>
        <taxon>Dothideomycetes</taxon>
        <taxon>Pleosporomycetidae</taxon>
        <taxon>Pleosporales</taxon>
        <taxon>Amniculicolaceae</taxon>
        <taxon>Amniculicola</taxon>
    </lineage>
</organism>
<dbReference type="EMBL" id="ML977573">
    <property type="protein sequence ID" value="KAF2003330.1"/>
    <property type="molecule type" value="Genomic_DNA"/>
</dbReference>
<feature type="signal peptide" evidence="2">
    <location>
        <begin position="1"/>
        <end position="20"/>
    </location>
</feature>
<accession>A0A6A5WMY2</accession>
<keyword evidence="4" id="KW-1185">Reference proteome</keyword>
<feature type="compositionally biased region" description="Polar residues" evidence="1">
    <location>
        <begin position="210"/>
        <end position="224"/>
    </location>
</feature>
<feature type="region of interest" description="Disordered" evidence="1">
    <location>
        <begin position="176"/>
        <end position="251"/>
    </location>
</feature>
<dbReference type="OrthoDB" id="3695248at2759"/>
<feature type="compositionally biased region" description="Low complexity" evidence="1">
    <location>
        <begin position="225"/>
        <end position="240"/>
    </location>
</feature>